<feature type="chain" id="PRO_5046465164" evidence="1">
    <location>
        <begin position="20"/>
        <end position="84"/>
    </location>
</feature>
<name>A0ABS6DRP1_9MOLU</name>
<feature type="signal peptide" evidence="1">
    <location>
        <begin position="1"/>
        <end position="19"/>
    </location>
</feature>
<evidence type="ECO:0000313" key="3">
    <source>
        <dbReference type="Proteomes" id="UP000812267"/>
    </source>
</evidence>
<feature type="non-terminal residue" evidence="2">
    <location>
        <position position="84"/>
    </location>
</feature>
<reference evidence="2" key="1">
    <citation type="submission" date="2021-06" db="EMBL/GenBank/DDBJ databases">
        <title>Novel Mycoplasma species detected in California sea lions (Zalophus californianus) from the USA.</title>
        <authorList>
            <person name="Volokhov D.V."/>
            <person name="Furtak V.A."/>
            <person name="Zagorodnyaya T.A."/>
        </authorList>
    </citation>
    <scope>NUCLEOTIDE SEQUENCE [LARGE SCALE GENOMIC DNA]</scope>
    <source>
        <strain evidence="2">CSL 4779</strain>
    </source>
</reference>
<organism evidence="2 3">
    <name type="scientific">Mycoplasma zalophidermidis</name>
    <dbReference type="NCBI Taxonomy" id="398174"/>
    <lineage>
        <taxon>Bacteria</taxon>
        <taxon>Bacillati</taxon>
        <taxon>Mycoplasmatota</taxon>
        <taxon>Mollicutes</taxon>
        <taxon>Mycoplasmataceae</taxon>
        <taxon>Mycoplasma</taxon>
    </lineage>
</organism>
<dbReference type="EMBL" id="JAHMHK010000002">
    <property type="protein sequence ID" value="MBU4693591.1"/>
    <property type="molecule type" value="Genomic_DNA"/>
</dbReference>
<dbReference type="Proteomes" id="UP000812267">
    <property type="component" value="Unassembled WGS sequence"/>
</dbReference>
<evidence type="ECO:0000256" key="1">
    <source>
        <dbReference type="SAM" id="SignalP"/>
    </source>
</evidence>
<sequence>MKKILKTITTLASSATATATIIALIDNKIQAKLKSGSENKKVGSITSDDIIFIYKGKNINPDDYVLDNISYDLINTKNDKKIAR</sequence>
<keyword evidence="1" id="KW-0732">Signal</keyword>
<keyword evidence="3" id="KW-1185">Reference proteome</keyword>
<comment type="caution">
    <text evidence="2">The sequence shown here is derived from an EMBL/GenBank/DDBJ whole genome shotgun (WGS) entry which is preliminary data.</text>
</comment>
<dbReference type="RefSeq" id="WP_216567810.1">
    <property type="nucleotide sequence ID" value="NZ_JAHMHK010000002.1"/>
</dbReference>
<gene>
    <name evidence="2" type="ORF">KQ878_01680</name>
</gene>
<accession>A0ABS6DRP1</accession>
<protein>
    <submittedName>
        <fullName evidence="2">Uncharacterized protein</fullName>
    </submittedName>
</protein>
<evidence type="ECO:0000313" key="2">
    <source>
        <dbReference type="EMBL" id="MBU4693591.1"/>
    </source>
</evidence>
<proteinExistence type="predicted"/>